<dbReference type="AlphaFoldDB" id="I7M6B2"/>
<evidence type="ECO:0000259" key="4">
    <source>
        <dbReference type="SMART" id="SM00396"/>
    </source>
</evidence>
<dbReference type="CDD" id="cd19670">
    <property type="entry name" value="UBR-box_UBR1_2_3"/>
    <property type="match status" value="1"/>
</dbReference>
<keyword evidence="1" id="KW-0479">Metal-binding</keyword>
<gene>
    <name evidence="5" type="ORF">TTHERM_00600830</name>
</gene>
<dbReference type="InterPro" id="IPR003126">
    <property type="entry name" value="Znf_UBR"/>
</dbReference>
<dbReference type="EMBL" id="GG662620">
    <property type="protein sequence ID" value="EAR84891.2"/>
    <property type="molecule type" value="Genomic_DNA"/>
</dbReference>
<dbReference type="Pfam" id="PF02207">
    <property type="entry name" value="zf-UBR"/>
    <property type="match status" value="1"/>
</dbReference>
<dbReference type="Gene3D" id="2.10.110.30">
    <property type="match status" value="1"/>
</dbReference>
<evidence type="ECO:0000313" key="5">
    <source>
        <dbReference type="EMBL" id="EAR84891.2"/>
    </source>
</evidence>
<dbReference type="SMART" id="SM00396">
    <property type="entry name" value="ZnF_UBR1"/>
    <property type="match status" value="1"/>
</dbReference>
<name>I7M6B2_TETTS</name>
<evidence type="ECO:0000256" key="2">
    <source>
        <dbReference type="ARBA" id="ARBA00022771"/>
    </source>
</evidence>
<dbReference type="Proteomes" id="UP000009168">
    <property type="component" value="Unassembled WGS sequence"/>
</dbReference>
<keyword evidence="6" id="KW-1185">Reference proteome</keyword>
<protein>
    <submittedName>
        <fullName evidence="5">N-recognin zinc finger protein, putative</fullName>
    </submittedName>
</protein>
<dbReference type="RefSeq" id="XP_001032554.2">
    <property type="nucleotide sequence ID" value="XM_001032554.2"/>
</dbReference>
<dbReference type="GO" id="GO:0008270">
    <property type="term" value="F:zinc ion binding"/>
    <property type="evidence" value="ECO:0007669"/>
    <property type="project" value="UniProtKB-KW"/>
</dbReference>
<dbReference type="KEGG" id="tet:TTHERM_00600830"/>
<keyword evidence="3" id="KW-0862">Zinc</keyword>
<dbReference type="OrthoDB" id="15304at2759"/>
<proteinExistence type="predicted"/>
<sequence>MQEGLGQGAQFYECLDCSHIRKEIQNTKKQIDDDQFYLVLCEECFLTPQHKGHKYKKIEGCDTSQFKCHCGESNIMDKNFFCNCHRGFEKSKGIFEKEYQNHTKMWKGIEIFFLDMFHLLFDSIIDLNKIAEEKIVILDNEKQVNNLKKNNKNQYITQEQYKHRTERINFILRLILNKFNELLEINPILLHFIPIIFSKTLTKPIALRFIKYDEIIPDRCKWARIFKEQKEVNNNLTIYEVLLLSYNLVDNQNDQILTELLRSALKVNNTFYLTLCEKFMKMFAYTSRPQNGVIQKRVYNIGFFPSLSYLVIDYISFQNTFDHLITTLGDDILGPMNYLSLYLSARQNVVADFDEQLYILMSISFEMLSFVDQLKVLLQKYPEQLISNLIRICFALFTNNSVTIKQEISQNLPEHVSTKLQKMLFYSQYKQIEKVMIMTFVNIFEGLLLINNQKLIQKVIPLFVHQYCLGVYNCQQFLNQLINQLKLRILQFLCHYYKLFTFTYSYF</sequence>
<dbReference type="InParanoid" id="I7M6B2"/>
<organism evidence="5 6">
    <name type="scientific">Tetrahymena thermophila (strain SB210)</name>
    <dbReference type="NCBI Taxonomy" id="312017"/>
    <lineage>
        <taxon>Eukaryota</taxon>
        <taxon>Sar</taxon>
        <taxon>Alveolata</taxon>
        <taxon>Ciliophora</taxon>
        <taxon>Intramacronucleata</taxon>
        <taxon>Oligohymenophorea</taxon>
        <taxon>Hymenostomatida</taxon>
        <taxon>Tetrahymenina</taxon>
        <taxon>Tetrahymenidae</taxon>
        <taxon>Tetrahymena</taxon>
    </lineage>
</organism>
<evidence type="ECO:0000256" key="3">
    <source>
        <dbReference type="ARBA" id="ARBA00022833"/>
    </source>
</evidence>
<feature type="domain" description="UBR-type" evidence="4">
    <location>
        <begin position="3"/>
        <end position="86"/>
    </location>
</feature>
<evidence type="ECO:0000313" key="6">
    <source>
        <dbReference type="Proteomes" id="UP000009168"/>
    </source>
</evidence>
<reference evidence="6" key="1">
    <citation type="journal article" date="2006" name="PLoS Biol.">
        <title>Macronuclear genome sequence of the ciliate Tetrahymena thermophila, a model eukaryote.</title>
        <authorList>
            <person name="Eisen J.A."/>
            <person name="Coyne R.S."/>
            <person name="Wu M."/>
            <person name="Wu D."/>
            <person name="Thiagarajan M."/>
            <person name="Wortman J.R."/>
            <person name="Badger J.H."/>
            <person name="Ren Q."/>
            <person name="Amedeo P."/>
            <person name="Jones K.M."/>
            <person name="Tallon L.J."/>
            <person name="Delcher A.L."/>
            <person name="Salzberg S.L."/>
            <person name="Silva J.C."/>
            <person name="Haas B.J."/>
            <person name="Majoros W.H."/>
            <person name="Farzad M."/>
            <person name="Carlton J.M."/>
            <person name="Smith R.K. Jr."/>
            <person name="Garg J."/>
            <person name="Pearlman R.E."/>
            <person name="Karrer K.M."/>
            <person name="Sun L."/>
            <person name="Manning G."/>
            <person name="Elde N.C."/>
            <person name="Turkewitz A.P."/>
            <person name="Asai D.J."/>
            <person name="Wilkes D.E."/>
            <person name="Wang Y."/>
            <person name="Cai H."/>
            <person name="Collins K."/>
            <person name="Stewart B.A."/>
            <person name="Lee S.R."/>
            <person name="Wilamowska K."/>
            <person name="Weinberg Z."/>
            <person name="Ruzzo W.L."/>
            <person name="Wloga D."/>
            <person name="Gaertig J."/>
            <person name="Frankel J."/>
            <person name="Tsao C.-C."/>
            <person name="Gorovsky M.A."/>
            <person name="Keeling P.J."/>
            <person name="Waller R.F."/>
            <person name="Patron N.J."/>
            <person name="Cherry J.M."/>
            <person name="Stover N.A."/>
            <person name="Krieger C.J."/>
            <person name="del Toro C."/>
            <person name="Ryder H.F."/>
            <person name="Williamson S.C."/>
            <person name="Barbeau R.A."/>
            <person name="Hamilton E.P."/>
            <person name="Orias E."/>
        </authorList>
    </citation>
    <scope>NUCLEOTIDE SEQUENCE [LARGE SCALE GENOMIC DNA]</scope>
    <source>
        <strain evidence="6">SB210</strain>
    </source>
</reference>
<evidence type="ECO:0000256" key="1">
    <source>
        <dbReference type="ARBA" id="ARBA00022723"/>
    </source>
</evidence>
<accession>I7M6B2</accession>
<keyword evidence="2" id="KW-0863">Zinc-finger</keyword>
<dbReference type="GeneID" id="7839397"/>